<evidence type="ECO:0000313" key="2">
    <source>
        <dbReference type="Proteomes" id="UP000715781"/>
    </source>
</evidence>
<reference evidence="1" key="2">
    <citation type="journal article" date="2022" name="Microbiol. Resour. Announc.">
        <title>Metagenome Sequencing to Explore Phylogenomics of Terrestrial Cyanobacteria.</title>
        <authorList>
            <person name="Ward R.D."/>
            <person name="Stajich J.E."/>
            <person name="Johansen J.R."/>
            <person name="Huntemann M."/>
            <person name="Clum A."/>
            <person name="Foster B."/>
            <person name="Foster B."/>
            <person name="Roux S."/>
            <person name="Palaniappan K."/>
            <person name="Varghese N."/>
            <person name="Mukherjee S."/>
            <person name="Reddy T.B.K."/>
            <person name="Daum C."/>
            <person name="Copeland A."/>
            <person name="Chen I.A."/>
            <person name="Ivanova N.N."/>
            <person name="Kyrpides N.C."/>
            <person name="Shapiro N."/>
            <person name="Eloe-Fadrosh E.A."/>
            <person name="Pietrasiak N."/>
        </authorList>
    </citation>
    <scope>NUCLEOTIDE SEQUENCE</scope>
    <source>
        <strain evidence="1">JT2-VF2</strain>
    </source>
</reference>
<accession>A0A951UGP0</accession>
<name>A0A951UGP0_9NOST</name>
<organism evidence="1 2">
    <name type="scientific">Mojavia pulchra JT2-VF2</name>
    <dbReference type="NCBI Taxonomy" id="287848"/>
    <lineage>
        <taxon>Bacteria</taxon>
        <taxon>Bacillati</taxon>
        <taxon>Cyanobacteriota</taxon>
        <taxon>Cyanophyceae</taxon>
        <taxon>Nostocales</taxon>
        <taxon>Nostocaceae</taxon>
    </lineage>
</organism>
<evidence type="ECO:0000313" key="1">
    <source>
        <dbReference type="EMBL" id="MBW4562742.1"/>
    </source>
</evidence>
<proteinExistence type="predicted"/>
<dbReference type="Proteomes" id="UP000715781">
    <property type="component" value="Unassembled WGS sequence"/>
</dbReference>
<gene>
    <name evidence="1" type="ORF">KME32_16660</name>
</gene>
<dbReference type="AlphaFoldDB" id="A0A951UGP0"/>
<dbReference type="EMBL" id="JAHHHN010000009">
    <property type="protein sequence ID" value="MBW4562742.1"/>
    <property type="molecule type" value="Genomic_DNA"/>
</dbReference>
<reference evidence="1" key="1">
    <citation type="submission" date="2021-05" db="EMBL/GenBank/DDBJ databases">
        <authorList>
            <person name="Pietrasiak N."/>
            <person name="Ward R."/>
            <person name="Stajich J.E."/>
            <person name="Kurbessoian T."/>
        </authorList>
    </citation>
    <scope>NUCLEOTIDE SEQUENCE</scope>
    <source>
        <strain evidence="1">JT2-VF2</strain>
    </source>
</reference>
<protein>
    <recommendedName>
        <fullName evidence="3">WD-repeat protein</fullName>
    </recommendedName>
</protein>
<sequence>MISSLNNSQDGMGNTVAATKRLARAMMVSAGAFSLILASCNSSNKQQQVLNLLTEISSADIREIMLSPGDDTLYTTITSSVGVSQPDALIIRGLESVVDINELIISTNLMRDEFRKQFHCPLVLWVNDEILRKLIWLAPDLKDWAASTIRFDAPNNQSVEQQPLTAFSYCPLVI</sequence>
<comment type="caution">
    <text evidence="1">The sequence shown here is derived from an EMBL/GenBank/DDBJ whole genome shotgun (WGS) entry which is preliminary data.</text>
</comment>
<evidence type="ECO:0008006" key="3">
    <source>
        <dbReference type="Google" id="ProtNLM"/>
    </source>
</evidence>